<comment type="caution">
    <text evidence="1">The sequence shown here is derived from an EMBL/GenBank/DDBJ whole genome shotgun (WGS) entry which is preliminary data.</text>
</comment>
<dbReference type="EMBL" id="LITU01000069">
    <property type="protein sequence ID" value="KOY14781.1"/>
    <property type="molecule type" value="Genomic_DNA"/>
</dbReference>
<reference evidence="1 2" key="1">
    <citation type="submission" date="2015-08" db="EMBL/GenBank/DDBJ databases">
        <title>Draft genome sequence of cellulolytic and xylanolytic Paenibacillus sp. A59, isolated from a decaying forest soil from Patagonia, Argentina.</title>
        <authorList>
            <person name="Ghio S."/>
            <person name="Caceres A.M."/>
            <person name="Talia P."/>
            <person name="Grasso D."/>
            <person name="Campos E."/>
        </authorList>
    </citation>
    <scope>NUCLEOTIDE SEQUENCE [LARGE SCALE GENOMIC DNA]</scope>
    <source>
        <strain evidence="1 2">A59</strain>
    </source>
</reference>
<dbReference type="InterPro" id="IPR001598">
    <property type="entry name" value="Transposase_IS30_CS"/>
</dbReference>
<dbReference type="InterPro" id="IPR051917">
    <property type="entry name" value="Transposase-Integrase"/>
</dbReference>
<dbReference type="PANTHER" id="PTHR10948:SF23">
    <property type="entry name" value="TRANSPOSASE INSI FOR INSERTION SEQUENCE ELEMENT IS30A-RELATED"/>
    <property type="match status" value="1"/>
</dbReference>
<dbReference type="PROSITE" id="PS01043">
    <property type="entry name" value="TRANSPOSASE_IS30"/>
    <property type="match status" value="1"/>
</dbReference>
<evidence type="ECO:0000313" key="1">
    <source>
        <dbReference type="EMBL" id="KOY14781.1"/>
    </source>
</evidence>
<proteinExistence type="predicted"/>
<organism evidence="1 2">
    <name type="scientific">Paenibacillus xylanivorans</name>
    <dbReference type="NCBI Taxonomy" id="1705561"/>
    <lineage>
        <taxon>Bacteria</taxon>
        <taxon>Bacillati</taxon>
        <taxon>Bacillota</taxon>
        <taxon>Bacilli</taxon>
        <taxon>Bacillales</taxon>
        <taxon>Paenibacillaceae</taxon>
        <taxon>Paenibacillus</taxon>
    </lineage>
</organism>
<evidence type="ECO:0000313" key="2">
    <source>
        <dbReference type="Proteomes" id="UP000037688"/>
    </source>
</evidence>
<dbReference type="GO" id="GO:0004803">
    <property type="term" value="F:transposase activity"/>
    <property type="evidence" value="ECO:0007669"/>
    <property type="project" value="InterPro"/>
</dbReference>
<dbReference type="AlphaFoldDB" id="A0A0N0C3S6"/>
<dbReference type="InterPro" id="IPR012337">
    <property type="entry name" value="RNaseH-like_sf"/>
</dbReference>
<sequence>MTRKMDTLKKSVHLTGHFALIIDVHERVGNRMSQIGLQGKSRGSNENANGLLREFFPKGHDFATVTDAELAEAIRLINHRPRKCLDWRSAHEAFMDELSHLA</sequence>
<gene>
    <name evidence="1" type="ORF">AMS66_19840</name>
</gene>
<evidence type="ECO:0008006" key="3">
    <source>
        <dbReference type="Google" id="ProtNLM"/>
    </source>
</evidence>
<dbReference type="Proteomes" id="UP000037688">
    <property type="component" value="Unassembled WGS sequence"/>
</dbReference>
<name>A0A0N0C3S6_9BACL</name>
<keyword evidence="2" id="KW-1185">Reference proteome</keyword>
<accession>A0A0N0C3S6</accession>
<dbReference type="GO" id="GO:0005829">
    <property type="term" value="C:cytosol"/>
    <property type="evidence" value="ECO:0007669"/>
    <property type="project" value="TreeGrafter"/>
</dbReference>
<dbReference type="GO" id="GO:0003677">
    <property type="term" value="F:DNA binding"/>
    <property type="evidence" value="ECO:0007669"/>
    <property type="project" value="InterPro"/>
</dbReference>
<dbReference type="PANTHER" id="PTHR10948">
    <property type="entry name" value="TRANSPOSASE"/>
    <property type="match status" value="1"/>
</dbReference>
<dbReference type="PATRIC" id="fig|1705561.3.peg.4133"/>
<protein>
    <recommendedName>
        <fullName evidence="3">Transposase</fullName>
    </recommendedName>
</protein>
<dbReference type="GO" id="GO:0006313">
    <property type="term" value="P:DNA transposition"/>
    <property type="evidence" value="ECO:0007669"/>
    <property type="project" value="InterPro"/>
</dbReference>
<dbReference type="SUPFAM" id="SSF53098">
    <property type="entry name" value="Ribonuclease H-like"/>
    <property type="match status" value="1"/>
</dbReference>